<proteinExistence type="predicted"/>
<name>A0A1L3FCP2_BRAJP</name>
<reference evidence="2 3" key="1">
    <citation type="submission" date="2016-11" db="EMBL/GenBank/DDBJ databases">
        <title>Complete Genome Sequence of Bradyrhizobium sp. strain J5, an isolated from soybean nodule in Hokkaido.</title>
        <authorList>
            <person name="Kanehara K."/>
        </authorList>
    </citation>
    <scope>NUCLEOTIDE SEQUENCE [LARGE SCALE GENOMIC DNA]</scope>
    <source>
        <strain evidence="2 3">J5</strain>
    </source>
</reference>
<feature type="chain" id="PRO_5012995811" evidence="1">
    <location>
        <begin position="27"/>
        <end position="103"/>
    </location>
</feature>
<dbReference type="AlphaFoldDB" id="A0A1L3FCP2"/>
<accession>A0A1L3FCP2</accession>
<evidence type="ECO:0000313" key="3">
    <source>
        <dbReference type="Proteomes" id="UP000181962"/>
    </source>
</evidence>
<evidence type="ECO:0000256" key="1">
    <source>
        <dbReference type="SAM" id="SignalP"/>
    </source>
</evidence>
<protein>
    <submittedName>
        <fullName evidence="2">Uncharacterized protein</fullName>
    </submittedName>
</protein>
<gene>
    <name evidence="2" type="ORF">BKD09_22285</name>
</gene>
<dbReference type="Proteomes" id="UP000181962">
    <property type="component" value="Chromosome"/>
</dbReference>
<evidence type="ECO:0000313" key="2">
    <source>
        <dbReference type="EMBL" id="APG11065.1"/>
    </source>
</evidence>
<dbReference type="RefSeq" id="WP_071912716.1">
    <property type="nucleotide sequence ID" value="NZ_CP017637.1"/>
</dbReference>
<dbReference type="EMBL" id="CP017637">
    <property type="protein sequence ID" value="APG11065.1"/>
    <property type="molecule type" value="Genomic_DNA"/>
</dbReference>
<organism evidence="2 3">
    <name type="scientific">Bradyrhizobium japonicum</name>
    <dbReference type="NCBI Taxonomy" id="375"/>
    <lineage>
        <taxon>Bacteria</taxon>
        <taxon>Pseudomonadati</taxon>
        <taxon>Pseudomonadota</taxon>
        <taxon>Alphaproteobacteria</taxon>
        <taxon>Hyphomicrobiales</taxon>
        <taxon>Nitrobacteraceae</taxon>
        <taxon>Bradyrhizobium</taxon>
    </lineage>
</organism>
<feature type="signal peptide" evidence="1">
    <location>
        <begin position="1"/>
        <end position="26"/>
    </location>
</feature>
<sequence>MKRLPGTAAIVLASATLLALTGAAHAVDHGKAASDYGFANASLELYCKGILTVADAKEKAKLDRMYRNNSRWKKDYAEGYDYIAVPNALARRVRYHLSDPFPS</sequence>
<keyword evidence="1" id="KW-0732">Signal</keyword>